<feature type="region of interest" description="Disordered" evidence="17">
    <location>
        <begin position="1"/>
        <end position="21"/>
    </location>
</feature>
<dbReference type="PROSITE" id="PS00028">
    <property type="entry name" value="ZINC_FINGER_C2H2_1"/>
    <property type="match status" value="2"/>
</dbReference>
<evidence type="ECO:0000256" key="3">
    <source>
        <dbReference type="ARBA" id="ARBA00022679"/>
    </source>
</evidence>
<keyword evidence="3" id="KW-0808">Transferase</keyword>
<sequence>MRQINSNNPETLGSVKINGRSGASEPVLRSVAGRDKLPLPPRRSAASLSVPGSIGIAALTQKLRPAGESERDRFRGISGSHWCIMELTPFSKGLWAGDNKFLHHLFTDILTSVHITREIPEDAIFGPCLLQNTFYDTVAFIALKSSDRRSAPYVFRVDATAISSTTDGVSWLKLVQAANNTKEQNLEAYLKSGQLYYRSTRRINKDEELFVWYDSELSTLLGFTDIKTRADSNTFRCVDCDQELKYENPYLAHVRFLCGKRKEGLAWRDLQALGAAQTSLLKEPERIIEDRVTNFHRIAHDLEHSKRKPGAQDESRPSAASKRKQDGGEENKVRKTVLLEKTNHLASEQGEQLPKEGASVRPALAVSVWRLHSDKFMLKKDSAGHNTSAFTEVRRLRDKVRADKAEGNDKESDSELTRKVGLRTDVVLSSTGSAFSSVLPSSAREEQKSAFCQPHRRTALGPSMLVAHTLHSPSECSRDFPDSIPSNGLPGHTSLLGSKLLSAELGGSHILHTSVSTHSPFLYSTELWPKPVGVQLQSTSSLTLLPPSYTSFAVSAQNWCAKCNASFRMTSDLVFHMRSHHKKEYATDYLSQRRREDKLTCPICNEFFRERHHLSRHMTSHN</sequence>
<keyword evidence="13" id="KW-0539">Nucleus</keyword>
<dbReference type="GO" id="GO:0008270">
    <property type="term" value="F:zinc ion binding"/>
    <property type="evidence" value="ECO:0007669"/>
    <property type="project" value="UniProtKB-KW"/>
</dbReference>
<feature type="compositionally biased region" description="Basic and acidic residues" evidence="17">
    <location>
        <begin position="323"/>
        <end position="333"/>
    </location>
</feature>
<dbReference type="InterPro" id="IPR001214">
    <property type="entry name" value="SET_dom"/>
</dbReference>
<dbReference type="EMBL" id="BEZZ01001337">
    <property type="protein sequence ID" value="GCC17682.1"/>
    <property type="molecule type" value="Genomic_DNA"/>
</dbReference>
<keyword evidence="9" id="KW-0524">Neurogenesis</keyword>
<keyword evidence="4" id="KW-0949">S-adenosyl-L-methionine</keyword>
<dbReference type="SUPFAM" id="SSF57667">
    <property type="entry name" value="beta-beta-alpha zinc fingers"/>
    <property type="match status" value="1"/>
</dbReference>
<dbReference type="InterPro" id="IPR013087">
    <property type="entry name" value="Znf_C2H2_type"/>
</dbReference>
<protein>
    <recommendedName>
        <fullName evidence="14">PR domain zinc finger protein 8</fullName>
    </recommendedName>
    <alternativeName>
        <fullName evidence="15">PR domain-containing protein 8</fullName>
    </alternativeName>
</protein>
<dbReference type="OrthoDB" id="5814089at2759"/>
<evidence type="ECO:0000256" key="17">
    <source>
        <dbReference type="SAM" id="MobiDB-lite"/>
    </source>
</evidence>
<dbReference type="GO" id="GO:0006355">
    <property type="term" value="P:regulation of DNA-templated transcription"/>
    <property type="evidence" value="ECO:0007669"/>
    <property type="project" value="TreeGrafter"/>
</dbReference>
<keyword evidence="10" id="KW-0805">Transcription regulation</keyword>
<evidence type="ECO:0000256" key="5">
    <source>
        <dbReference type="ARBA" id="ARBA00022723"/>
    </source>
</evidence>
<keyword evidence="11" id="KW-0238">DNA-binding</keyword>
<evidence type="ECO:0000256" key="15">
    <source>
        <dbReference type="ARBA" id="ARBA00082172"/>
    </source>
</evidence>
<keyword evidence="8" id="KW-0862">Zinc</keyword>
<evidence type="ECO:0000256" key="11">
    <source>
        <dbReference type="ARBA" id="ARBA00023125"/>
    </source>
</evidence>
<dbReference type="AlphaFoldDB" id="A0A401RHQ4"/>
<dbReference type="GO" id="GO:0032259">
    <property type="term" value="P:methylation"/>
    <property type="evidence" value="ECO:0007669"/>
    <property type="project" value="UniProtKB-KW"/>
</dbReference>
<evidence type="ECO:0000313" key="21">
    <source>
        <dbReference type="Proteomes" id="UP000287033"/>
    </source>
</evidence>
<organism evidence="20 21">
    <name type="scientific">Chiloscyllium punctatum</name>
    <name type="common">Brownbanded bambooshark</name>
    <name type="synonym">Hemiscyllium punctatum</name>
    <dbReference type="NCBI Taxonomy" id="137246"/>
    <lineage>
        <taxon>Eukaryota</taxon>
        <taxon>Metazoa</taxon>
        <taxon>Chordata</taxon>
        <taxon>Craniata</taxon>
        <taxon>Vertebrata</taxon>
        <taxon>Chondrichthyes</taxon>
        <taxon>Elasmobranchii</taxon>
        <taxon>Galeomorphii</taxon>
        <taxon>Galeoidea</taxon>
        <taxon>Orectolobiformes</taxon>
        <taxon>Hemiscylliidae</taxon>
        <taxon>Chiloscyllium</taxon>
    </lineage>
</organism>
<evidence type="ECO:0000256" key="2">
    <source>
        <dbReference type="ARBA" id="ARBA00022603"/>
    </source>
</evidence>
<keyword evidence="2" id="KW-0489">Methyltransferase</keyword>
<dbReference type="PROSITE" id="PS50280">
    <property type="entry name" value="SET"/>
    <property type="match status" value="1"/>
</dbReference>
<dbReference type="PANTHER" id="PTHR16516">
    <property type="entry name" value="AGAP007109-PA"/>
    <property type="match status" value="1"/>
</dbReference>
<comment type="subcellular location">
    <subcellularLocation>
        <location evidence="1">Nucleus</location>
    </subcellularLocation>
</comment>
<dbReference type="InterPro" id="IPR036236">
    <property type="entry name" value="Znf_C2H2_sf"/>
</dbReference>
<dbReference type="SUPFAM" id="SSF82199">
    <property type="entry name" value="SET domain"/>
    <property type="match status" value="1"/>
</dbReference>
<feature type="domain" description="C2H2-type" evidence="18">
    <location>
        <begin position="599"/>
        <end position="622"/>
    </location>
</feature>
<dbReference type="PANTHER" id="PTHR16516:SF5">
    <property type="entry name" value="ZINC FINGER PROTEIN 488"/>
    <property type="match status" value="1"/>
</dbReference>
<dbReference type="GO" id="GO:0003677">
    <property type="term" value="F:DNA binding"/>
    <property type="evidence" value="ECO:0007669"/>
    <property type="project" value="UniProtKB-KW"/>
</dbReference>
<dbReference type="Proteomes" id="UP000287033">
    <property type="component" value="Unassembled WGS sequence"/>
</dbReference>
<accession>A0A401RHQ4</accession>
<dbReference type="SMART" id="SM00355">
    <property type="entry name" value="ZnF_C2H2"/>
    <property type="match status" value="3"/>
</dbReference>
<feature type="domain" description="C2H2-type" evidence="18">
    <location>
        <begin position="558"/>
        <end position="586"/>
    </location>
</feature>
<evidence type="ECO:0000256" key="14">
    <source>
        <dbReference type="ARBA" id="ARBA00067591"/>
    </source>
</evidence>
<feature type="region of interest" description="Disordered" evidence="17">
    <location>
        <begin position="29"/>
        <end position="48"/>
    </location>
</feature>
<dbReference type="Gene3D" id="2.170.270.10">
    <property type="entry name" value="SET domain"/>
    <property type="match status" value="1"/>
</dbReference>
<proteinExistence type="predicted"/>
<keyword evidence="21" id="KW-1185">Reference proteome</keyword>
<keyword evidence="6" id="KW-0677">Repeat</keyword>
<dbReference type="PROSITE" id="PS50157">
    <property type="entry name" value="ZINC_FINGER_C2H2_2"/>
    <property type="match status" value="2"/>
</dbReference>
<dbReference type="STRING" id="137246.A0A401RHQ4"/>
<dbReference type="InterPro" id="IPR046341">
    <property type="entry name" value="SET_dom_sf"/>
</dbReference>
<evidence type="ECO:0000256" key="6">
    <source>
        <dbReference type="ARBA" id="ARBA00022737"/>
    </source>
</evidence>
<feature type="compositionally biased region" description="Polar residues" evidence="17">
    <location>
        <begin position="1"/>
        <end position="11"/>
    </location>
</feature>
<evidence type="ECO:0000259" key="19">
    <source>
        <dbReference type="PROSITE" id="PS50280"/>
    </source>
</evidence>
<dbReference type="Pfam" id="PF21549">
    <property type="entry name" value="PRDM2_PR"/>
    <property type="match status" value="1"/>
</dbReference>
<evidence type="ECO:0000256" key="1">
    <source>
        <dbReference type="ARBA" id="ARBA00004123"/>
    </source>
</evidence>
<evidence type="ECO:0000256" key="12">
    <source>
        <dbReference type="ARBA" id="ARBA00023163"/>
    </source>
</evidence>
<evidence type="ECO:0000256" key="16">
    <source>
        <dbReference type="PROSITE-ProRule" id="PRU00042"/>
    </source>
</evidence>
<evidence type="ECO:0000256" key="8">
    <source>
        <dbReference type="ARBA" id="ARBA00022833"/>
    </source>
</evidence>
<keyword evidence="7 16" id="KW-0863">Zinc-finger</keyword>
<feature type="region of interest" description="Disordered" evidence="17">
    <location>
        <begin position="301"/>
        <end position="333"/>
    </location>
</feature>
<reference evidence="20 21" key="1">
    <citation type="journal article" date="2018" name="Nat. Ecol. Evol.">
        <title>Shark genomes provide insights into elasmobranch evolution and the origin of vertebrates.</title>
        <authorList>
            <person name="Hara Y"/>
            <person name="Yamaguchi K"/>
            <person name="Onimaru K"/>
            <person name="Kadota M"/>
            <person name="Koyanagi M"/>
            <person name="Keeley SD"/>
            <person name="Tatsumi K"/>
            <person name="Tanaka K"/>
            <person name="Motone F"/>
            <person name="Kageyama Y"/>
            <person name="Nozu R"/>
            <person name="Adachi N"/>
            <person name="Nishimura O"/>
            <person name="Nakagawa R"/>
            <person name="Tanegashima C"/>
            <person name="Kiyatake I"/>
            <person name="Matsumoto R"/>
            <person name="Murakumo K"/>
            <person name="Nishida K"/>
            <person name="Terakita A"/>
            <person name="Kuratani S"/>
            <person name="Sato K"/>
            <person name="Hyodo S Kuraku.S."/>
        </authorList>
    </citation>
    <scope>NUCLEOTIDE SEQUENCE [LARGE SCALE GENOMIC DNA]</scope>
</reference>
<keyword evidence="12" id="KW-0804">Transcription</keyword>
<evidence type="ECO:0000256" key="9">
    <source>
        <dbReference type="ARBA" id="ARBA00022902"/>
    </source>
</evidence>
<keyword evidence="5" id="KW-0479">Metal-binding</keyword>
<dbReference type="InterPro" id="IPR052296">
    <property type="entry name" value="TR-Histone_Methyltrans"/>
</dbReference>
<evidence type="ECO:0000259" key="18">
    <source>
        <dbReference type="PROSITE" id="PS50157"/>
    </source>
</evidence>
<evidence type="ECO:0000256" key="13">
    <source>
        <dbReference type="ARBA" id="ARBA00023242"/>
    </source>
</evidence>
<evidence type="ECO:0000256" key="10">
    <source>
        <dbReference type="ARBA" id="ARBA00023015"/>
    </source>
</evidence>
<evidence type="ECO:0000313" key="20">
    <source>
        <dbReference type="EMBL" id="GCC17682.1"/>
    </source>
</evidence>
<evidence type="ECO:0000256" key="7">
    <source>
        <dbReference type="ARBA" id="ARBA00022771"/>
    </source>
</evidence>
<comment type="caution">
    <text evidence="20">The sequence shown here is derived from an EMBL/GenBank/DDBJ whole genome shotgun (WGS) entry which is preliminary data.</text>
</comment>
<dbReference type="FunFam" id="2.170.270.10:FF:000012">
    <property type="entry name" value="PR domain zinc finger protein 8"/>
    <property type="match status" value="1"/>
</dbReference>
<dbReference type="OMA" id="EELKCGR"/>
<evidence type="ECO:0000256" key="4">
    <source>
        <dbReference type="ARBA" id="ARBA00022691"/>
    </source>
</evidence>
<gene>
    <name evidence="20" type="ORF">chiPu_0017641</name>
</gene>
<name>A0A401RHQ4_CHIPU</name>
<feature type="domain" description="SET" evidence="19">
    <location>
        <begin position="40"/>
        <end position="214"/>
    </location>
</feature>
<dbReference type="GO" id="GO:0008168">
    <property type="term" value="F:methyltransferase activity"/>
    <property type="evidence" value="ECO:0007669"/>
    <property type="project" value="UniProtKB-KW"/>
</dbReference>
<dbReference type="GO" id="GO:0005654">
    <property type="term" value="C:nucleoplasm"/>
    <property type="evidence" value="ECO:0007669"/>
    <property type="project" value="UniProtKB-ARBA"/>
</dbReference>
<dbReference type="Gene3D" id="3.30.160.60">
    <property type="entry name" value="Classic Zinc Finger"/>
    <property type="match status" value="1"/>
</dbReference>
<dbReference type="GO" id="GO:0014003">
    <property type="term" value="P:oligodendrocyte development"/>
    <property type="evidence" value="ECO:0007669"/>
    <property type="project" value="TreeGrafter"/>
</dbReference>
<feature type="compositionally biased region" description="Basic and acidic residues" evidence="17">
    <location>
        <begin position="301"/>
        <end position="316"/>
    </location>
</feature>